<dbReference type="InterPro" id="IPR037068">
    <property type="entry name" value="DNA_primase_core_N_sf"/>
</dbReference>
<evidence type="ECO:0000256" key="2">
    <source>
        <dbReference type="ARBA" id="ARBA00022515"/>
    </source>
</evidence>
<dbReference type="InterPro" id="IPR034151">
    <property type="entry name" value="TOPRIM_DnaG_bac"/>
</dbReference>
<dbReference type="SUPFAM" id="SSF57783">
    <property type="entry name" value="Zinc beta-ribbon"/>
    <property type="match status" value="1"/>
</dbReference>
<reference evidence="13" key="1">
    <citation type="journal article" date="2021" name="Proc. Natl. Acad. Sci. U.S.A.">
        <title>A Catalog of Tens of Thousands of Viruses from Human Metagenomes Reveals Hidden Associations with Chronic Diseases.</title>
        <authorList>
            <person name="Tisza M.J."/>
            <person name="Buck C.B."/>
        </authorList>
    </citation>
    <scope>NUCLEOTIDE SEQUENCE</scope>
    <source>
        <strain evidence="13">CtHip2</strain>
    </source>
</reference>
<evidence type="ECO:0000256" key="6">
    <source>
        <dbReference type="ARBA" id="ARBA00022723"/>
    </source>
</evidence>
<keyword evidence="6" id="KW-0479">Metal-binding</keyword>
<evidence type="ECO:0000256" key="7">
    <source>
        <dbReference type="ARBA" id="ARBA00022771"/>
    </source>
</evidence>
<dbReference type="SUPFAM" id="SSF56731">
    <property type="entry name" value="DNA primase core"/>
    <property type="match status" value="1"/>
</dbReference>
<keyword evidence="3" id="KW-0808">Transferase</keyword>
<dbReference type="GO" id="GO:0003899">
    <property type="term" value="F:DNA-directed RNA polymerase activity"/>
    <property type="evidence" value="ECO:0007669"/>
    <property type="project" value="InterPro"/>
</dbReference>
<organism evidence="13">
    <name type="scientific">Siphoviridae sp. ctHip2</name>
    <dbReference type="NCBI Taxonomy" id="2827830"/>
    <lineage>
        <taxon>Viruses</taxon>
        <taxon>Duplodnaviria</taxon>
        <taxon>Heunggongvirae</taxon>
        <taxon>Uroviricota</taxon>
        <taxon>Caudoviricetes</taxon>
    </lineage>
</organism>
<dbReference type="GO" id="GO:0006269">
    <property type="term" value="P:DNA replication, synthesis of primer"/>
    <property type="evidence" value="ECO:0007669"/>
    <property type="project" value="UniProtKB-KW"/>
</dbReference>
<dbReference type="SMART" id="SM00400">
    <property type="entry name" value="ZnF_CHCC"/>
    <property type="match status" value="1"/>
</dbReference>
<evidence type="ECO:0000256" key="10">
    <source>
        <dbReference type="ARBA" id="ARBA00023125"/>
    </source>
</evidence>
<evidence type="ECO:0000256" key="1">
    <source>
        <dbReference type="ARBA" id="ARBA00022478"/>
    </source>
</evidence>
<dbReference type="InterPro" id="IPR013264">
    <property type="entry name" value="DNAG_N"/>
</dbReference>
<dbReference type="GO" id="GO:0008270">
    <property type="term" value="F:zinc ion binding"/>
    <property type="evidence" value="ECO:0007669"/>
    <property type="project" value="UniProtKB-KW"/>
</dbReference>
<evidence type="ECO:0000256" key="11">
    <source>
        <dbReference type="ARBA" id="ARBA00023163"/>
    </source>
</evidence>
<keyword evidence="9" id="KW-0460">Magnesium</keyword>
<protein>
    <submittedName>
        <fullName evidence="13">DNA directed DNA polymerase</fullName>
    </submittedName>
</protein>
<dbReference type="CDD" id="cd03364">
    <property type="entry name" value="TOPRIM_DnaG_primases"/>
    <property type="match status" value="1"/>
</dbReference>
<dbReference type="InterPro" id="IPR036977">
    <property type="entry name" value="DNA_primase_Znf_CHC2"/>
</dbReference>
<dbReference type="Gene3D" id="3.90.580.10">
    <property type="entry name" value="Zinc finger, CHC2-type domain"/>
    <property type="match status" value="1"/>
</dbReference>
<keyword evidence="2" id="KW-0639">Primosome</keyword>
<dbReference type="Pfam" id="PF01807">
    <property type="entry name" value="Zn_ribbon_DnaG"/>
    <property type="match status" value="1"/>
</dbReference>
<dbReference type="SMART" id="SM00493">
    <property type="entry name" value="TOPRIM"/>
    <property type="match status" value="1"/>
</dbReference>
<evidence type="ECO:0000256" key="3">
    <source>
        <dbReference type="ARBA" id="ARBA00022679"/>
    </source>
</evidence>
<dbReference type="Gene3D" id="3.90.980.10">
    <property type="entry name" value="DNA primase, catalytic core, N-terminal domain"/>
    <property type="match status" value="1"/>
</dbReference>
<name>A0A8S5RV20_9CAUD</name>
<keyword evidence="10" id="KW-0238">DNA-binding</keyword>
<evidence type="ECO:0000313" key="13">
    <source>
        <dbReference type="EMBL" id="DAF42612.1"/>
    </source>
</evidence>
<dbReference type="PANTHER" id="PTHR30313">
    <property type="entry name" value="DNA PRIMASE"/>
    <property type="match status" value="1"/>
</dbReference>
<evidence type="ECO:0000256" key="4">
    <source>
        <dbReference type="ARBA" id="ARBA00022695"/>
    </source>
</evidence>
<dbReference type="Pfam" id="PF08275">
    <property type="entry name" value="DNAG_N"/>
    <property type="match status" value="1"/>
</dbReference>
<evidence type="ECO:0000256" key="5">
    <source>
        <dbReference type="ARBA" id="ARBA00022705"/>
    </source>
</evidence>
<sequence length="577" mass="66869">MTTITNLNDLKTQIKNTVDLKAYLEKEGIIFRKKSGSNWQALCPFHNEKTPSFTVSDTSQSYHCFGCGKHGDIFSYIQETESVSWKESVIYLAREYHIQYELNKDDSKKYSQYARAYDLLDDLANYYKMKFNELADSHPAKKMITDRNLDYNSAEYGYAPESQKDQLDYMTQKGYTHDELKALGLMYDKGYLQQVNRLIFIIRNYMGKVIGFTGRALTQKDIESRKYINSTDSIVFHKKNVVYNINNAKKQANKDKLIYLVEGQFDVAAMTAHGYTNTVAISGTAFTNEQLRDILKAVGENGNIVLLLDDDEAGQKAANKIFREHSSIQTRLYQINLIEGQDPCDYLQTHDKLPKMETFVEKAYLKIRNSFNYSSISDKTEFIMTLQTELTQYIKDSILREQYLRRACSYVGFAYDQIQVIIDNKSDKDTITQQIQEATNSSKNNDSNTYILLALNILFSYPEYFKGELKKAISKDKFNKTMRILARDVFQLNKKLVPENYEDNSPEQKMVRAILAHPFDNLDERDIKTQYYYLLDKAIEIKNKEREAEKKRRILTALEGASDPEVIKSLLSELSNK</sequence>
<dbReference type="InterPro" id="IPR006171">
    <property type="entry name" value="TOPRIM_dom"/>
</dbReference>
<keyword evidence="8" id="KW-0862">Zinc</keyword>
<keyword evidence="11" id="KW-0804">Transcription</keyword>
<dbReference type="NCBIfam" id="TIGR01391">
    <property type="entry name" value="dnaG"/>
    <property type="match status" value="1"/>
</dbReference>
<proteinExistence type="predicted"/>
<evidence type="ECO:0000256" key="9">
    <source>
        <dbReference type="ARBA" id="ARBA00022842"/>
    </source>
</evidence>
<keyword evidence="4" id="KW-0548">Nucleotidyltransferase</keyword>
<evidence type="ECO:0000259" key="12">
    <source>
        <dbReference type="PROSITE" id="PS50880"/>
    </source>
</evidence>
<evidence type="ECO:0000256" key="8">
    <source>
        <dbReference type="ARBA" id="ARBA00022833"/>
    </source>
</evidence>
<dbReference type="PROSITE" id="PS50880">
    <property type="entry name" value="TOPRIM"/>
    <property type="match status" value="1"/>
</dbReference>
<keyword evidence="7" id="KW-0863">Zinc-finger</keyword>
<dbReference type="InterPro" id="IPR006295">
    <property type="entry name" value="DNA_primase_DnaG"/>
</dbReference>
<keyword evidence="1" id="KW-0240">DNA-directed RNA polymerase</keyword>
<dbReference type="GO" id="GO:0000428">
    <property type="term" value="C:DNA-directed RNA polymerase complex"/>
    <property type="evidence" value="ECO:0007669"/>
    <property type="project" value="UniProtKB-KW"/>
</dbReference>
<feature type="domain" description="Toprim" evidence="12">
    <location>
        <begin position="256"/>
        <end position="338"/>
    </location>
</feature>
<dbReference type="InterPro" id="IPR002694">
    <property type="entry name" value="Znf_CHC2"/>
</dbReference>
<accession>A0A8S5RV20</accession>
<dbReference type="EMBL" id="BK032497">
    <property type="protein sequence ID" value="DAF42612.1"/>
    <property type="molecule type" value="Genomic_DNA"/>
</dbReference>
<keyword evidence="5" id="KW-0235">DNA replication</keyword>
<dbReference type="Pfam" id="PF13155">
    <property type="entry name" value="Toprim_2"/>
    <property type="match status" value="1"/>
</dbReference>
<dbReference type="Gene3D" id="3.40.1360.10">
    <property type="match status" value="1"/>
</dbReference>
<dbReference type="GO" id="GO:0003677">
    <property type="term" value="F:DNA binding"/>
    <property type="evidence" value="ECO:0007669"/>
    <property type="project" value="UniProtKB-KW"/>
</dbReference>
<dbReference type="InterPro" id="IPR050219">
    <property type="entry name" value="DnaG_primase"/>
</dbReference>
<dbReference type="PANTHER" id="PTHR30313:SF2">
    <property type="entry name" value="DNA PRIMASE"/>
    <property type="match status" value="1"/>
</dbReference>